<evidence type="ECO:0000313" key="6">
    <source>
        <dbReference type="Proteomes" id="UP000256478"/>
    </source>
</evidence>
<evidence type="ECO:0000256" key="2">
    <source>
        <dbReference type="ARBA" id="ARBA00023125"/>
    </source>
</evidence>
<keyword evidence="2" id="KW-0238">DNA-binding</keyword>
<dbReference type="EMBL" id="QUOU01000001">
    <property type="protein sequence ID" value="REL28123.1"/>
    <property type="molecule type" value="Genomic_DNA"/>
</dbReference>
<dbReference type="OrthoDB" id="5582699at2"/>
<dbReference type="PRINTS" id="PR00032">
    <property type="entry name" value="HTHARAC"/>
</dbReference>
<dbReference type="InterPro" id="IPR018060">
    <property type="entry name" value="HTH_AraC"/>
</dbReference>
<dbReference type="Proteomes" id="UP000256478">
    <property type="component" value="Unassembled WGS sequence"/>
</dbReference>
<reference evidence="5 6" key="1">
    <citation type="submission" date="2018-08" db="EMBL/GenBank/DDBJ databases">
        <title>Thalassotalea euphylliae genome.</title>
        <authorList>
            <person name="Summers S."/>
            <person name="Rice S.A."/>
            <person name="Freckelton M.L."/>
            <person name="Nedved B.T."/>
            <person name="Hadfield M.G."/>
        </authorList>
    </citation>
    <scope>NUCLEOTIDE SEQUENCE [LARGE SCALE GENOMIC DNA]</scope>
    <source>
        <strain evidence="5 6">H1</strain>
    </source>
</reference>
<proteinExistence type="predicted"/>
<dbReference type="Pfam" id="PF12833">
    <property type="entry name" value="HTH_18"/>
    <property type="match status" value="1"/>
</dbReference>
<feature type="domain" description="HTH araC/xylS-type" evidence="4">
    <location>
        <begin position="240"/>
        <end position="337"/>
    </location>
</feature>
<organism evidence="5 6">
    <name type="scientific">Thalassotalea euphylliae</name>
    <dbReference type="NCBI Taxonomy" id="1655234"/>
    <lineage>
        <taxon>Bacteria</taxon>
        <taxon>Pseudomonadati</taxon>
        <taxon>Pseudomonadota</taxon>
        <taxon>Gammaproteobacteria</taxon>
        <taxon>Alteromonadales</taxon>
        <taxon>Colwelliaceae</taxon>
        <taxon>Thalassotalea</taxon>
    </lineage>
</organism>
<dbReference type="PANTHER" id="PTHR47894">
    <property type="entry name" value="HTH-TYPE TRANSCRIPTIONAL REGULATOR GADX"/>
    <property type="match status" value="1"/>
</dbReference>
<dbReference type="InterPro" id="IPR032687">
    <property type="entry name" value="AraC-type_N"/>
</dbReference>
<accession>A0A3E0TUR7</accession>
<dbReference type="AlphaFoldDB" id="A0A3E0TUR7"/>
<dbReference type="PROSITE" id="PS01124">
    <property type="entry name" value="HTH_ARAC_FAMILY_2"/>
    <property type="match status" value="1"/>
</dbReference>
<evidence type="ECO:0000313" key="5">
    <source>
        <dbReference type="EMBL" id="REL28123.1"/>
    </source>
</evidence>
<sequence length="338" mass="38692">MAQLTPNNISISTEFVRSALARLHLPAQEIEPLLVECQIAPSLLSNSQSRLSLRQFGQIITALTKRSGDELLGHSKQPLPLGSLSLLLHWLLPLDNLEQVVQRLPEFYRILGKGIEIEVIEKPDEVEIRFGYAYHSYDARIYISEYGFFFVHRILSWLTKQIIPISQLHFPFTRPSYARDYRLMFYGAPVEFEANAAVMSFSKVLMQQEVVQNREALEQLLTDPFTQLLMLNFSRDNWTAKVVSKVQEQLSDLPTLPELAAQMQLTPHTLQRRLAAEGSTYLAIKNQVKRDSAIELLVNSKMTIEAISEQLGFSETSPFTRTFKEWTGVPPSAYRKHR</sequence>
<keyword evidence="3" id="KW-0804">Transcription</keyword>
<dbReference type="SUPFAM" id="SSF46689">
    <property type="entry name" value="Homeodomain-like"/>
    <property type="match status" value="1"/>
</dbReference>
<evidence type="ECO:0000256" key="1">
    <source>
        <dbReference type="ARBA" id="ARBA00023015"/>
    </source>
</evidence>
<dbReference type="InterPro" id="IPR020449">
    <property type="entry name" value="Tscrpt_reg_AraC-type_HTH"/>
</dbReference>
<dbReference type="RefSeq" id="WP_116009177.1">
    <property type="nucleotide sequence ID" value="NZ_QUOU01000001.1"/>
</dbReference>
<dbReference type="GO" id="GO:0000976">
    <property type="term" value="F:transcription cis-regulatory region binding"/>
    <property type="evidence" value="ECO:0007669"/>
    <property type="project" value="TreeGrafter"/>
</dbReference>
<comment type="caution">
    <text evidence="5">The sequence shown here is derived from an EMBL/GenBank/DDBJ whole genome shotgun (WGS) entry which is preliminary data.</text>
</comment>
<name>A0A3E0TUR7_9GAMM</name>
<dbReference type="Gene3D" id="1.10.10.60">
    <property type="entry name" value="Homeodomain-like"/>
    <property type="match status" value="1"/>
</dbReference>
<evidence type="ECO:0000256" key="3">
    <source>
        <dbReference type="ARBA" id="ARBA00023163"/>
    </source>
</evidence>
<keyword evidence="1" id="KW-0805">Transcription regulation</keyword>
<dbReference type="GO" id="GO:0005829">
    <property type="term" value="C:cytosol"/>
    <property type="evidence" value="ECO:0007669"/>
    <property type="project" value="TreeGrafter"/>
</dbReference>
<dbReference type="GO" id="GO:0003700">
    <property type="term" value="F:DNA-binding transcription factor activity"/>
    <property type="evidence" value="ECO:0007669"/>
    <property type="project" value="InterPro"/>
</dbReference>
<dbReference type="SMART" id="SM00342">
    <property type="entry name" value="HTH_ARAC"/>
    <property type="match status" value="1"/>
</dbReference>
<dbReference type="Pfam" id="PF12625">
    <property type="entry name" value="Arabinose_bd"/>
    <property type="match status" value="1"/>
</dbReference>
<protein>
    <submittedName>
        <fullName evidence="5">AraC family transcriptional regulator</fullName>
    </submittedName>
</protein>
<gene>
    <name evidence="5" type="ORF">DXX93_17170</name>
</gene>
<dbReference type="InterPro" id="IPR009057">
    <property type="entry name" value="Homeodomain-like_sf"/>
</dbReference>
<evidence type="ECO:0000259" key="4">
    <source>
        <dbReference type="PROSITE" id="PS01124"/>
    </source>
</evidence>
<dbReference type="PANTHER" id="PTHR47894:SF1">
    <property type="entry name" value="HTH-TYPE TRANSCRIPTIONAL REGULATOR VQSM"/>
    <property type="match status" value="1"/>
</dbReference>